<dbReference type="AlphaFoldDB" id="A0AB33JVW3"/>
<dbReference type="EMBL" id="AP035881">
    <property type="protein sequence ID" value="BFP43878.1"/>
    <property type="molecule type" value="Genomic_DNA"/>
</dbReference>
<gene>
    <name evidence="1" type="ORF">KCMC57_02460</name>
</gene>
<protein>
    <recommendedName>
        <fullName evidence="2">EcsC protein family protein</fullName>
    </recommendedName>
</protein>
<evidence type="ECO:0008006" key="2">
    <source>
        <dbReference type="Google" id="ProtNLM"/>
    </source>
</evidence>
<reference evidence="1" key="1">
    <citation type="submission" date="2024-07" db="EMBL/GenBank/DDBJ databases">
        <title>Complete genome sequences of cellulolytic bacteria, Kitasatospora sp. CMC57 and Streptomyces sp. CMC78, isolated from Japanese agricultural soil.</title>
        <authorList>
            <person name="Hashimoto T."/>
            <person name="Ito M."/>
            <person name="Iwamoto M."/>
            <person name="Fukahori D."/>
            <person name="Shoda T."/>
            <person name="Sakoda M."/>
            <person name="Morohoshi T."/>
            <person name="Mitsuboshi M."/>
            <person name="Nishizawa T."/>
        </authorList>
    </citation>
    <scope>NUCLEOTIDE SEQUENCE</scope>
    <source>
        <strain evidence="1">CMC57</strain>
    </source>
</reference>
<accession>A0AB33JVW3</accession>
<name>A0AB33JVW3_9ACTN</name>
<sequence length="305" mass="31609">MPGRGGPTAGYPQGMGLIRRRRHQDFVPEPGGEDVAAELAALSAEMERELPEKHAAVREAWYRRKGSQRAKSLVGTVARVLGRGGLAAAKGAGYGGKALADRLVTAAPRIPVRGLATLRAQHPTAVTPEELAELITLGACRSSAALGAGAGAAAMLPVPPAMAVEIAAETLSVAAVEIKLIAELHEIYGTPALGTATQRAAAYLGAWADGRGIDRMALIRPAGLAAMAVGSEVRQKVRKRLARSTLRKLPSLIPLLIGAGIGATMNRRDTRRLADRVRADLAGRAPLDAGYWAAAAPGAGRAVES</sequence>
<evidence type="ECO:0000313" key="1">
    <source>
        <dbReference type="EMBL" id="BFP43878.1"/>
    </source>
</evidence>
<organism evidence="1">
    <name type="scientific">Kitasatospora sp. CMC57</name>
    <dbReference type="NCBI Taxonomy" id="3231513"/>
    <lineage>
        <taxon>Bacteria</taxon>
        <taxon>Bacillati</taxon>
        <taxon>Actinomycetota</taxon>
        <taxon>Actinomycetes</taxon>
        <taxon>Kitasatosporales</taxon>
        <taxon>Streptomycetaceae</taxon>
        <taxon>Kitasatospora</taxon>
    </lineage>
</organism>
<proteinExistence type="predicted"/>